<sequence>MYEHLLDKPVFLPHKGNIYKPVYLRDIIYAKVDGAYIVIKYVNGSTVPFELSMSRLQELLPPAFFCRISRNYLVSIRHIDFLEKNNHTITIGKESLPLSENFRKEFYARYFLAG</sequence>
<dbReference type="Pfam" id="PF04397">
    <property type="entry name" value="LytTR"/>
    <property type="match status" value="1"/>
</dbReference>
<evidence type="ECO:0000313" key="2">
    <source>
        <dbReference type="EMBL" id="ACU59707.1"/>
    </source>
</evidence>
<proteinExistence type="predicted"/>
<accession>A0A979GNM5</accession>
<dbReference type="Proteomes" id="UP000002215">
    <property type="component" value="Chromosome"/>
</dbReference>
<dbReference type="GO" id="GO:0003677">
    <property type="term" value="F:DNA binding"/>
    <property type="evidence" value="ECO:0007669"/>
    <property type="project" value="InterPro"/>
</dbReference>
<name>A0A979GNM5_CHIPD</name>
<dbReference type="Gene3D" id="2.40.50.1020">
    <property type="entry name" value="LytTr DNA-binding domain"/>
    <property type="match status" value="1"/>
</dbReference>
<protein>
    <submittedName>
        <fullName evidence="2">Response regulator receiver protein</fullName>
    </submittedName>
</protein>
<reference evidence="2 3" key="2">
    <citation type="journal article" date="2010" name="Stand. Genomic Sci.">
        <title>Complete genome sequence of Chitinophaga pinensis type strain (UQM 2034).</title>
        <authorList>
            <person name="Glavina Del Rio T."/>
            <person name="Abt B."/>
            <person name="Spring S."/>
            <person name="Lapidus A."/>
            <person name="Nolan M."/>
            <person name="Tice H."/>
            <person name="Copeland A."/>
            <person name="Cheng J.F."/>
            <person name="Chen F."/>
            <person name="Bruce D."/>
            <person name="Goodwin L."/>
            <person name="Pitluck S."/>
            <person name="Ivanova N."/>
            <person name="Mavromatis K."/>
            <person name="Mikhailova N."/>
            <person name="Pati A."/>
            <person name="Chen A."/>
            <person name="Palaniappan K."/>
            <person name="Land M."/>
            <person name="Hauser L."/>
            <person name="Chang Y.J."/>
            <person name="Jeffries C.D."/>
            <person name="Chain P."/>
            <person name="Saunders E."/>
            <person name="Detter J.C."/>
            <person name="Brettin T."/>
            <person name="Rohde M."/>
            <person name="Goker M."/>
            <person name="Bristow J."/>
            <person name="Eisen J.A."/>
            <person name="Markowitz V."/>
            <person name="Hugenholtz P."/>
            <person name="Kyrpides N.C."/>
            <person name="Klenk H.P."/>
            <person name="Lucas S."/>
        </authorList>
    </citation>
    <scope>NUCLEOTIDE SEQUENCE [LARGE SCALE GENOMIC DNA]</scope>
    <source>
        <strain evidence="3">ATCC 43595 / DSM 2588 / LMG 13176 / NBRC 15968 / NCIMB 11800 / UQM 2034</strain>
    </source>
</reference>
<gene>
    <name evidence="2" type="ordered locus">Cpin_2215</name>
</gene>
<dbReference type="PROSITE" id="PS50930">
    <property type="entry name" value="HTH_LYTTR"/>
    <property type="match status" value="1"/>
</dbReference>
<dbReference type="SMART" id="SM00850">
    <property type="entry name" value="LytTR"/>
    <property type="match status" value="1"/>
</dbReference>
<evidence type="ECO:0000259" key="1">
    <source>
        <dbReference type="PROSITE" id="PS50930"/>
    </source>
</evidence>
<dbReference type="OrthoDB" id="679591at2"/>
<dbReference type="EMBL" id="CP001699">
    <property type="protein sequence ID" value="ACU59707.1"/>
    <property type="molecule type" value="Genomic_DNA"/>
</dbReference>
<evidence type="ECO:0000313" key="3">
    <source>
        <dbReference type="Proteomes" id="UP000002215"/>
    </source>
</evidence>
<feature type="domain" description="HTH LytTR-type" evidence="1">
    <location>
        <begin position="24"/>
        <end position="112"/>
    </location>
</feature>
<dbReference type="RefSeq" id="WP_012789883.1">
    <property type="nucleotide sequence ID" value="NC_013132.1"/>
</dbReference>
<dbReference type="AlphaFoldDB" id="A0A979GNM5"/>
<reference evidence="3" key="1">
    <citation type="submission" date="2009-08" db="EMBL/GenBank/DDBJ databases">
        <title>The complete genome of Chitinophaga pinensis DSM 2588.</title>
        <authorList>
            <consortium name="US DOE Joint Genome Institute (JGI-PGF)"/>
            <person name="Lucas S."/>
            <person name="Copeland A."/>
            <person name="Lapidus A."/>
            <person name="Glavina del Rio T."/>
            <person name="Dalin E."/>
            <person name="Tice H."/>
            <person name="Bruce D."/>
            <person name="Goodwin L."/>
            <person name="Pitluck S."/>
            <person name="Kyrpides N."/>
            <person name="Mavromatis K."/>
            <person name="Ivanova N."/>
            <person name="Mikhailova N."/>
            <person name="Sims D."/>
            <person name="Meinche L."/>
            <person name="Brettin T."/>
            <person name="Detter J.C."/>
            <person name="Han C."/>
            <person name="Larimer F."/>
            <person name="Land M."/>
            <person name="Hauser L."/>
            <person name="Markowitz V."/>
            <person name="Cheng J.-F."/>
            <person name="Hugenholtz P."/>
            <person name="Woyke T."/>
            <person name="Wu D."/>
            <person name="Spring S."/>
            <person name="Klenk H.-P."/>
            <person name="Eisen J.A."/>
        </authorList>
    </citation>
    <scope>NUCLEOTIDE SEQUENCE [LARGE SCALE GENOMIC DNA]</scope>
    <source>
        <strain evidence="3">ATCC 43595 / DSM 2588 / LMG 13176 / NBRC 15968 / NCIMB 11800 / UQM 2034</strain>
    </source>
</reference>
<dbReference type="KEGG" id="cpi:Cpin_2215"/>
<organism evidence="2 3">
    <name type="scientific">Chitinophaga pinensis (strain ATCC 43595 / DSM 2588 / LMG 13176 / NBRC 15968 / NCIMB 11800 / UQM 2034)</name>
    <dbReference type="NCBI Taxonomy" id="485918"/>
    <lineage>
        <taxon>Bacteria</taxon>
        <taxon>Pseudomonadati</taxon>
        <taxon>Bacteroidota</taxon>
        <taxon>Chitinophagia</taxon>
        <taxon>Chitinophagales</taxon>
        <taxon>Chitinophagaceae</taxon>
        <taxon>Chitinophaga</taxon>
    </lineage>
</organism>
<dbReference type="InterPro" id="IPR007492">
    <property type="entry name" value="LytTR_DNA-bd_dom"/>
</dbReference>